<protein>
    <submittedName>
        <fullName evidence="1">Ribonuclease H-like domain-containing protein</fullName>
    </submittedName>
</protein>
<comment type="caution">
    <text evidence="1">The sequence shown here is derived from an EMBL/GenBank/DDBJ whole genome shotgun (WGS) entry which is preliminary data.</text>
</comment>
<gene>
    <name evidence="1" type="ORF">Tci_044134</name>
</gene>
<dbReference type="AlphaFoldDB" id="A0A6L2MDT5"/>
<evidence type="ECO:0000313" key="1">
    <source>
        <dbReference type="EMBL" id="GEU72156.1"/>
    </source>
</evidence>
<dbReference type="EMBL" id="BKCJ010006436">
    <property type="protein sequence ID" value="GEU72156.1"/>
    <property type="molecule type" value="Genomic_DNA"/>
</dbReference>
<name>A0A6L2MDT5_TANCI</name>
<accession>A0A6L2MDT5</accession>
<reference evidence="1" key="1">
    <citation type="journal article" date="2019" name="Sci. Rep.">
        <title>Draft genome of Tanacetum cinerariifolium, the natural source of mosquito coil.</title>
        <authorList>
            <person name="Yamashiro T."/>
            <person name="Shiraishi A."/>
            <person name="Satake H."/>
            <person name="Nakayama K."/>
        </authorList>
    </citation>
    <scope>NUCLEOTIDE SEQUENCE</scope>
</reference>
<proteinExistence type="predicted"/>
<sequence>MVLVITHWIEELGRSCDQAGSYGGKSCSRATIELYNVSVSGKTAESSACVSHTLTNDQYKRLVSLLGDFGPSSYASQSNMVDSGASQHMTFTTTFLFNIIDVSHLDIIVAHPNGTKAKVNEVGSSSYVFALIRRTALFEIMFSDTRLGHPADQVLSFLKNDSDLKGDFTSEPCDVCHGAKKTREPFLLSDYKSKMGCVGLSAKREG</sequence>
<organism evidence="1">
    <name type="scientific">Tanacetum cinerariifolium</name>
    <name type="common">Dalmatian daisy</name>
    <name type="synonym">Chrysanthemum cinerariifolium</name>
    <dbReference type="NCBI Taxonomy" id="118510"/>
    <lineage>
        <taxon>Eukaryota</taxon>
        <taxon>Viridiplantae</taxon>
        <taxon>Streptophyta</taxon>
        <taxon>Embryophyta</taxon>
        <taxon>Tracheophyta</taxon>
        <taxon>Spermatophyta</taxon>
        <taxon>Magnoliopsida</taxon>
        <taxon>eudicotyledons</taxon>
        <taxon>Gunneridae</taxon>
        <taxon>Pentapetalae</taxon>
        <taxon>asterids</taxon>
        <taxon>campanulids</taxon>
        <taxon>Asterales</taxon>
        <taxon>Asteraceae</taxon>
        <taxon>Asteroideae</taxon>
        <taxon>Anthemideae</taxon>
        <taxon>Anthemidinae</taxon>
        <taxon>Tanacetum</taxon>
    </lineage>
</organism>